<evidence type="ECO:0008006" key="2">
    <source>
        <dbReference type="Google" id="ProtNLM"/>
    </source>
</evidence>
<dbReference type="EMBL" id="RXHI01000022">
    <property type="protein sequence ID" value="RUA22193.1"/>
    <property type="molecule type" value="Genomic_DNA"/>
</dbReference>
<dbReference type="Gene3D" id="1.10.287.130">
    <property type="match status" value="1"/>
</dbReference>
<comment type="caution">
    <text evidence="1">The sequence shown here is derived from an EMBL/GenBank/DDBJ whole genome shotgun (WGS) entry which is preliminary data.</text>
</comment>
<protein>
    <recommendedName>
        <fullName evidence="2">Signal transduction histidine kinase dimerisation/phosphoacceptor domain-containing protein</fullName>
    </recommendedName>
</protein>
<sequence>MLREIVMPAVARYGSWSGELATHGHHGEIPAQRGALTPRAGAADHLSLLNRDISLRQAAEAQARRHQEQIAHANRLATTGELASNIAHELNQPLGHHGQLCQWRADARSQTRSAPPAT</sequence>
<dbReference type="AlphaFoldDB" id="A0A432JH39"/>
<accession>A0A432JH39</accession>
<evidence type="ECO:0000313" key="1">
    <source>
        <dbReference type="EMBL" id="RUA22193.1"/>
    </source>
</evidence>
<reference evidence="1" key="1">
    <citation type="submission" date="2018-12" db="EMBL/GenBank/DDBJ databases">
        <authorList>
            <person name="Jadhav K."/>
            <person name="Kushwaha B."/>
            <person name="Jadhav I."/>
        </authorList>
    </citation>
    <scope>NUCLEOTIDE SEQUENCE [LARGE SCALE GENOMIC DNA]</scope>
    <source>
        <strain evidence="1">SBS 10</strain>
    </source>
</reference>
<name>A0A432JH39_9GAMM</name>
<proteinExistence type="predicted"/>
<organism evidence="1">
    <name type="scientific">Billgrantia gudaonensis</name>
    <dbReference type="NCBI Taxonomy" id="376427"/>
    <lineage>
        <taxon>Bacteria</taxon>
        <taxon>Pseudomonadati</taxon>
        <taxon>Pseudomonadota</taxon>
        <taxon>Gammaproteobacteria</taxon>
        <taxon>Oceanospirillales</taxon>
        <taxon>Halomonadaceae</taxon>
        <taxon>Billgrantia</taxon>
    </lineage>
</organism>
<gene>
    <name evidence="1" type="ORF">DSL92_07300</name>
</gene>